<comment type="caution">
    <text evidence="2">The sequence shown here is derived from an EMBL/GenBank/DDBJ whole genome shotgun (WGS) entry which is preliminary data.</text>
</comment>
<dbReference type="PANTHER" id="PTHR38011">
    <property type="entry name" value="DIHYDROFOLATE REDUCTASE FAMILY PROTEIN (AFU_ORTHOLOGUE AFUA_8G06820)"/>
    <property type="match status" value="1"/>
</dbReference>
<name>A0A3N2BB89_9MICO</name>
<dbReference type="RefSeq" id="WP_123303069.1">
    <property type="nucleotide sequence ID" value="NZ_RKHK01000001.1"/>
</dbReference>
<organism evidence="2 3">
    <name type="scientific">Bogoriella caseilytica</name>
    <dbReference type="NCBI Taxonomy" id="56055"/>
    <lineage>
        <taxon>Bacteria</taxon>
        <taxon>Bacillati</taxon>
        <taxon>Actinomycetota</taxon>
        <taxon>Actinomycetes</taxon>
        <taxon>Micrococcales</taxon>
        <taxon>Bogoriellaceae</taxon>
        <taxon>Bogoriella</taxon>
    </lineage>
</organism>
<dbReference type="GO" id="GO:0008703">
    <property type="term" value="F:5-amino-6-(5-phosphoribosylamino)uracil reductase activity"/>
    <property type="evidence" value="ECO:0007669"/>
    <property type="project" value="InterPro"/>
</dbReference>
<evidence type="ECO:0000259" key="1">
    <source>
        <dbReference type="Pfam" id="PF01872"/>
    </source>
</evidence>
<accession>A0A3N2BB89</accession>
<dbReference type="GO" id="GO:0009231">
    <property type="term" value="P:riboflavin biosynthetic process"/>
    <property type="evidence" value="ECO:0007669"/>
    <property type="project" value="InterPro"/>
</dbReference>
<dbReference type="SUPFAM" id="SSF53597">
    <property type="entry name" value="Dihydrofolate reductase-like"/>
    <property type="match status" value="1"/>
</dbReference>
<keyword evidence="3" id="KW-1185">Reference proteome</keyword>
<dbReference type="InterPro" id="IPR024072">
    <property type="entry name" value="DHFR-like_dom_sf"/>
</dbReference>
<dbReference type="EMBL" id="RKHK01000001">
    <property type="protein sequence ID" value="ROR72520.1"/>
    <property type="molecule type" value="Genomic_DNA"/>
</dbReference>
<reference evidence="2 3" key="1">
    <citation type="submission" date="2018-11" db="EMBL/GenBank/DDBJ databases">
        <title>Sequencing the genomes of 1000 actinobacteria strains.</title>
        <authorList>
            <person name="Klenk H.-P."/>
        </authorList>
    </citation>
    <scope>NUCLEOTIDE SEQUENCE [LARGE SCALE GENOMIC DNA]</scope>
    <source>
        <strain evidence="2 3">DSM 11294</strain>
    </source>
</reference>
<dbReference type="PANTHER" id="PTHR38011:SF11">
    <property type="entry name" value="2,5-DIAMINO-6-RIBOSYLAMINO-4(3H)-PYRIMIDINONE 5'-PHOSPHATE REDUCTASE"/>
    <property type="match status" value="1"/>
</dbReference>
<evidence type="ECO:0000313" key="2">
    <source>
        <dbReference type="EMBL" id="ROR72520.1"/>
    </source>
</evidence>
<dbReference type="InterPro" id="IPR050765">
    <property type="entry name" value="Riboflavin_Biosynth_HTPR"/>
</dbReference>
<gene>
    <name evidence="2" type="ORF">EDD31_0872</name>
</gene>
<proteinExistence type="predicted"/>
<dbReference type="OrthoDB" id="7949219at2"/>
<dbReference type="Proteomes" id="UP000280668">
    <property type="component" value="Unassembled WGS sequence"/>
</dbReference>
<dbReference type="AlphaFoldDB" id="A0A3N2BB89"/>
<dbReference type="InterPro" id="IPR002734">
    <property type="entry name" value="RibDG_C"/>
</dbReference>
<dbReference type="Gene3D" id="3.40.430.10">
    <property type="entry name" value="Dihydrofolate Reductase, subunit A"/>
    <property type="match status" value="1"/>
</dbReference>
<dbReference type="Pfam" id="PF01872">
    <property type="entry name" value="RibD_C"/>
    <property type="match status" value="1"/>
</dbReference>
<protein>
    <submittedName>
        <fullName evidence="2">Dihydrofolate reductase</fullName>
    </submittedName>
</protein>
<sequence>MSHSPVLWHVTMSLDGYIAAPGDDMSWVFDFVDASDPGGDGVGERTGAVVAGRRSFEVGSRDGRDVLDGAWSGPQFLLTHRPVEVPETIAVRSGDVRPVIAEARRAAAGHGVLLIGADVARQCLEAGLIDEIVVHIAPVLLGDGVRFRGATGRHNLHLTDVSRHGDLITLHYRTEGR</sequence>
<evidence type="ECO:0000313" key="3">
    <source>
        <dbReference type="Proteomes" id="UP000280668"/>
    </source>
</evidence>
<feature type="domain" description="Bacterial bifunctional deaminase-reductase C-terminal" evidence="1">
    <location>
        <begin position="89"/>
        <end position="162"/>
    </location>
</feature>